<dbReference type="OrthoDB" id="3472818at2759"/>
<name>A0A2J6QEA2_9HELO</name>
<proteinExistence type="predicted"/>
<gene>
    <name evidence="1" type="ORF">NA56DRAFT_491943</name>
</gene>
<dbReference type="EMBL" id="KZ613472">
    <property type="protein sequence ID" value="PMD24586.1"/>
    <property type="molecule type" value="Genomic_DNA"/>
</dbReference>
<organism evidence="1 2">
    <name type="scientific">Hyaloscypha hepaticicola</name>
    <dbReference type="NCBI Taxonomy" id="2082293"/>
    <lineage>
        <taxon>Eukaryota</taxon>
        <taxon>Fungi</taxon>
        <taxon>Dikarya</taxon>
        <taxon>Ascomycota</taxon>
        <taxon>Pezizomycotina</taxon>
        <taxon>Leotiomycetes</taxon>
        <taxon>Helotiales</taxon>
        <taxon>Hyaloscyphaceae</taxon>
        <taxon>Hyaloscypha</taxon>
    </lineage>
</organism>
<dbReference type="Proteomes" id="UP000235672">
    <property type="component" value="Unassembled WGS sequence"/>
</dbReference>
<accession>A0A2J6QEA2</accession>
<sequence length="157" mass="17508">MPLQKNGWGKVLRSVTFPRLKTDVEKFGSCLPLLAVEESTAAFFDTLGYDQADIENAHRPNREAEQGSPIEPFTQCPPKRGKRYVYIWHCCACGKAGIGIMIESCPDCGIGRCPVCRTEKVRVQSTMRPESRDVDAADVDTENSIGKILEYHRNEAS</sequence>
<evidence type="ECO:0000313" key="2">
    <source>
        <dbReference type="Proteomes" id="UP000235672"/>
    </source>
</evidence>
<dbReference type="AlphaFoldDB" id="A0A2J6QEA2"/>
<keyword evidence="2" id="KW-1185">Reference proteome</keyword>
<evidence type="ECO:0000313" key="1">
    <source>
        <dbReference type="EMBL" id="PMD24586.1"/>
    </source>
</evidence>
<reference evidence="1 2" key="1">
    <citation type="submission" date="2016-05" db="EMBL/GenBank/DDBJ databases">
        <title>A degradative enzymes factory behind the ericoid mycorrhizal symbiosis.</title>
        <authorList>
            <consortium name="DOE Joint Genome Institute"/>
            <person name="Martino E."/>
            <person name="Morin E."/>
            <person name="Grelet G."/>
            <person name="Kuo A."/>
            <person name="Kohler A."/>
            <person name="Daghino S."/>
            <person name="Barry K."/>
            <person name="Choi C."/>
            <person name="Cichocki N."/>
            <person name="Clum A."/>
            <person name="Copeland A."/>
            <person name="Hainaut M."/>
            <person name="Haridas S."/>
            <person name="Labutti K."/>
            <person name="Lindquist E."/>
            <person name="Lipzen A."/>
            <person name="Khouja H.-R."/>
            <person name="Murat C."/>
            <person name="Ohm R."/>
            <person name="Olson A."/>
            <person name="Spatafora J."/>
            <person name="Veneault-Fourrey C."/>
            <person name="Henrissat B."/>
            <person name="Grigoriev I."/>
            <person name="Martin F."/>
            <person name="Perotto S."/>
        </authorList>
    </citation>
    <scope>NUCLEOTIDE SEQUENCE [LARGE SCALE GENOMIC DNA]</scope>
    <source>
        <strain evidence="1 2">UAMH 7357</strain>
    </source>
</reference>
<protein>
    <submittedName>
        <fullName evidence="1">Uncharacterized protein</fullName>
    </submittedName>
</protein>